<gene>
    <name evidence="2" type="ORF">C2E20_1100</name>
</gene>
<dbReference type="AlphaFoldDB" id="A0A2P6VP43"/>
<dbReference type="InterPro" id="IPR051647">
    <property type="entry name" value="Mediator_comp_sub12"/>
</dbReference>
<evidence type="ECO:0000313" key="2">
    <source>
        <dbReference type="EMBL" id="PSC75866.1"/>
    </source>
</evidence>
<name>A0A2P6VP43_9CHLO</name>
<protein>
    <submittedName>
        <fullName evidence="2">Uncharacterized protein</fullName>
    </submittedName>
</protein>
<keyword evidence="3" id="KW-1185">Reference proteome</keyword>
<evidence type="ECO:0000313" key="3">
    <source>
        <dbReference type="Proteomes" id="UP000239649"/>
    </source>
</evidence>
<evidence type="ECO:0000256" key="1">
    <source>
        <dbReference type="SAM" id="MobiDB-lite"/>
    </source>
</evidence>
<dbReference type="GO" id="GO:0016592">
    <property type="term" value="C:mediator complex"/>
    <property type="evidence" value="ECO:0007669"/>
    <property type="project" value="TreeGrafter"/>
</dbReference>
<proteinExistence type="predicted"/>
<feature type="compositionally biased region" description="Low complexity" evidence="1">
    <location>
        <begin position="48"/>
        <end position="72"/>
    </location>
</feature>
<dbReference type="PANTHER" id="PTHR46007">
    <property type="entry name" value="MEDIATOR OF RNA POLYMERASE II TRANSCRIPTION SUBUNIT 12"/>
    <property type="match status" value="1"/>
</dbReference>
<dbReference type="Proteomes" id="UP000239649">
    <property type="component" value="Unassembled WGS sequence"/>
</dbReference>
<dbReference type="PANTHER" id="PTHR46007:SF8">
    <property type="entry name" value="C2H2-TYPE DOMAIN-CONTAINING PROTEIN"/>
    <property type="match status" value="1"/>
</dbReference>
<feature type="region of interest" description="Disordered" evidence="1">
    <location>
        <begin position="22"/>
        <end position="84"/>
    </location>
</feature>
<organism evidence="2 3">
    <name type="scientific">Micractinium conductrix</name>
    <dbReference type="NCBI Taxonomy" id="554055"/>
    <lineage>
        <taxon>Eukaryota</taxon>
        <taxon>Viridiplantae</taxon>
        <taxon>Chlorophyta</taxon>
        <taxon>core chlorophytes</taxon>
        <taxon>Trebouxiophyceae</taxon>
        <taxon>Chlorellales</taxon>
        <taxon>Chlorellaceae</taxon>
        <taxon>Chlorella clade</taxon>
        <taxon>Micractinium</taxon>
    </lineage>
</organism>
<accession>A0A2P6VP43</accession>
<feature type="compositionally biased region" description="Polar residues" evidence="1">
    <location>
        <begin position="73"/>
        <end position="84"/>
    </location>
</feature>
<dbReference type="GO" id="GO:0045944">
    <property type="term" value="P:positive regulation of transcription by RNA polymerase II"/>
    <property type="evidence" value="ECO:0007669"/>
    <property type="project" value="TreeGrafter"/>
</dbReference>
<feature type="compositionally biased region" description="Low complexity" evidence="1">
    <location>
        <begin position="22"/>
        <end position="41"/>
    </location>
</feature>
<reference evidence="2 3" key="1">
    <citation type="journal article" date="2018" name="Plant J.">
        <title>Genome sequences of Chlorella sorokiniana UTEX 1602 and Micractinium conductrix SAG 241.80: implications to maltose excretion by a green alga.</title>
        <authorList>
            <person name="Arriola M.B."/>
            <person name="Velmurugan N."/>
            <person name="Zhang Y."/>
            <person name="Plunkett M.H."/>
            <person name="Hondzo H."/>
            <person name="Barney B.M."/>
        </authorList>
    </citation>
    <scope>NUCLEOTIDE SEQUENCE [LARGE SCALE GENOMIC DNA]</scope>
    <source>
        <strain evidence="2 3">SAG 241.80</strain>
    </source>
</reference>
<sequence>MEGTESPSDAVGVVAVAVPAAAAAAAPTAGLPPAAADTAAATEHHQQQEQQQQQQQQSSTQQQQQQPSTTASERTATPALNPSAPANVQRLFDAAGKGAAAALTPEFAAWIKQQDKNVAALQRAVDVLAAAPAQLAAAVEADEEALRAAIGEAPTDEALDEVWRTIIPCLEAADLLSATCHYHHPELCKVEEGEVFCNATRKLIDEGKATVRDDGGLELDSSSGSSCHRLRQALRDFPRLLPLERRRTGELPCCTWAARERKRATCRACWTCRRNVGNGESSHSIGMHASRLLRTPSHFCCRIVASARCQGAWAPG</sequence>
<comment type="caution">
    <text evidence="2">The sequence shown here is derived from an EMBL/GenBank/DDBJ whole genome shotgun (WGS) entry which is preliminary data.</text>
</comment>
<dbReference type="EMBL" id="LHPF02000002">
    <property type="protein sequence ID" value="PSC75866.1"/>
    <property type="molecule type" value="Genomic_DNA"/>
</dbReference>
<dbReference type="GO" id="GO:0003713">
    <property type="term" value="F:transcription coactivator activity"/>
    <property type="evidence" value="ECO:0007669"/>
    <property type="project" value="TreeGrafter"/>
</dbReference>